<proteinExistence type="predicted"/>
<keyword evidence="1" id="KW-0378">Hydrolase</keyword>
<name>K1TV32_9ZZZZ</name>
<protein>
    <submittedName>
        <fullName evidence="1">Protein containing Glycosyl hydrolase 92 domain protein</fullName>
    </submittedName>
</protein>
<gene>
    <name evidence="1" type="ORF">LEA_07986</name>
</gene>
<evidence type="ECO:0000313" key="1">
    <source>
        <dbReference type="EMBL" id="EKC70055.1"/>
    </source>
</evidence>
<sequence length="39" mass="4353">VTLNGAPYDKPYIDYRDVVAGGCLRFEMGPEPVCWYTVG</sequence>
<dbReference type="GO" id="GO:0016787">
    <property type="term" value="F:hydrolase activity"/>
    <property type="evidence" value="ECO:0007669"/>
    <property type="project" value="UniProtKB-KW"/>
</dbReference>
<dbReference type="AlphaFoldDB" id="K1TV32"/>
<dbReference type="Gene3D" id="3.30.2080.10">
    <property type="entry name" value="GH92 mannosidase domain"/>
    <property type="match status" value="1"/>
</dbReference>
<feature type="non-terminal residue" evidence="1">
    <location>
        <position position="1"/>
    </location>
</feature>
<reference evidence="1" key="1">
    <citation type="journal article" date="2013" name="Environ. Microbiol.">
        <title>Microbiota from the distal guts of lean and obese adolescents exhibit partial functional redundancy besides clear differences in community structure.</title>
        <authorList>
            <person name="Ferrer M."/>
            <person name="Ruiz A."/>
            <person name="Lanza F."/>
            <person name="Haange S.B."/>
            <person name="Oberbach A."/>
            <person name="Till H."/>
            <person name="Bargiela R."/>
            <person name="Campoy C."/>
            <person name="Segura M.T."/>
            <person name="Richter M."/>
            <person name="von Bergen M."/>
            <person name="Seifert J."/>
            <person name="Suarez A."/>
        </authorList>
    </citation>
    <scope>NUCLEOTIDE SEQUENCE</scope>
</reference>
<comment type="caution">
    <text evidence="1">The sequence shown here is derived from an EMBL/GenBank/DDBJ whole genome shotgun (WGS) entry which is preliminary data.</text>
</comment>
<organism evidence="1">
    <name type="scientific">human gut metagenome</name>
    <dbReference type="NCBI Taxonomy" id="408170"/>
    <lineage>
        <taxon>unclassified sequences</taxon>
        <taxon>metagenomes</taxon>
        <taxon>organismal metagenomes</taxon>
    </lineage>
</organism>
<accession>K1TV32</accession>
<dbReference type="EMBL" id="AJWY01005284">
    <property type="protein sequence ID" value="EKC70055.1"/>
    <property type="molecule type" value="Genomic_DNA"/>
</dbReference>